<feature type="transmembrane region" description="Helical" evidence="2">
    <location>
        <begin position="183"/>
        <end position="203"/>
    </location>
</feature>
<evidence type="ECO:0000259" key="3">
    <source>
        <dbReference type="Pfam" id="PF13231"/>
    </source>
</evidence>
<feature type="transmembrane region" description="Helical" evidence="2">
    <location>
        <begin position="330"/>
        <end position="350"/>
    </location>
</feature>
<keyword evidence="2" id="KW-0812">Transmembrane</keyword>
<proteinExistence type="predicted"/>
<feature type="transmembrane region" description="Helical" evidence="2">
    <location>
        <begin position="669"/>
        <end position="687"/>
    </location>
</feature>
<evidence type="ECO:0000256" key="1">
    <source>
        <dbReference type="SAM" id="MobiDB-lite"/>
    </source>
</evidence>
<feature type="domain" description="Glycosyltransferase RgtA/B/C/D-like" evidence="3">
    <location>
        <begin position="134"/>
        <end position="263"/>
    </location>
</feature>
<feature type="transmembrane region" description="Helical" evidence="2">
    <location>
        <begin position="581"/>
        <end position="603"/>
    </location>
</feature>
<evidence type="ECO:0000256" key="2">
    <source>
        <dbReference type="SAM" id="Phobius"/>
    </source>
</evidence>
<protein>
    <recommendedName>
        <fullName evidence="3">Glycosyltransferase RgtA/B/C/D-like domain-containing protein</fullName>
    </recommendedName>
</protein>
<gene>
    <name evidence="4" type="ORF">AVDCRST_MAG49-2230</name>
</gene>
<keyword evidence="2" id="KW-0472">Membrane</keyword>
<accession>A0A6J4UR99</accession>
<dbReference type="Pfam" id="PF13231">
    <property type="entry name" value="PMT_2"/>
    <property type="match status" value="1"/>
</dbReference>
<feature type="transmembrane region" description="Helical" evidence="2">
    <location>
        <begin position="395"/>
        <end position="412"/>
    </location>
</feature>
<dbReference type="PANTHER" id="PTHR41710:SF2">
    <property type="entry name" value="GLYCOSYL TRANSFERASE FAMILY 39_83 DOMAIN-CONTAINING PROTEIN"/>
    <property type="match status" value="1"/>
</dbReference>
<dbReference type="NCBIfam" id="TIGR03663">
    <property type="entry name" value="flippase activity-associated protein Agl23"/>
    <property type="match status" value="1"/>
</dbReference>
<sequence>MAQPPSRPRTRPRSASEPTGAQTSASAPAFAGGAVAAASALPGTAPPPRHTRPAGTTSGQRASAVIAAPAARVRAHAPRLTVEGALYLLLIVAALVTRFWDLGSRALHHDESLHTYYSWLLATGTGYVHDPLMHGPFLFHANALIYTLFGDNDATSRYVPAAFGVALVALPWLLRGDRFLGRWGALAASALFLVSPSFLYYSRYIRHDMYTVVGSLVLFIAIVRYLEVPERRWLVLGGASIGFLFTNHEIIFAVLAVFGGFLYGGLLLGRLRPLIPINVALLALGGAVLLLVRPQSGPLPAIPWDGSGQSSPAPTNENQRQFYVDLLTHPLVLSLLALGVAFLAASWLVARRAAGPAAGEDDGTGAPRGWVTALLGQGAHGSIERGVAHAWADRSGLRAAFIAGAAIFVPLFTTMFTNLRGLATATIATDGTLLYWLGQQGVRRGDQPWFYFITLTPQYEVVALALGLAAIALTLWRSRTRLAEALGGFAPGGARSSAGGAGNGAAPDASVANARLTFNLFLAVWFVGIFAGLSYAGEKMPWLIVHFTLPLTLLAAGLVGEIAERRVAAHRARREAASPAGLGWVGPALVAGLLVLGGGWLLLAGRLTYPSFAQREVTQPDGDRFTYWVRELAPAARDDWWLLALPPLAAVGLVAAAWLLRGARATSRGVVAALVVGLLLLQVHGAWRLSFLEGDTPRDSLIYNTTSPDVTRMVNEVTQLSMELTGGRDLEVWFGDDVNWPLWWYLRDFPNKRQVGGSQSTPPEAAVVIIPNGDVGGWQRVMSGYTAQEYVLRWHEPEDAVYRHFAIAPELAPSSSAWGDASRPHGILDVLASVGDSIAYGFTAEGQQRLWRLVMYRELPTDTTPDNQGNINTPGSIDFHYTMYVRNDLVPLYNSIHYQY</sequence>
<dbReference type="AlphaFoldDB" id="A0A6J4UR99"/>
<evidence type="ECO:0000313" key="4">
    <source>
        <dbReference type="EMBL" id="CAA9557620.1"/>
    </source>
</evidence>
<dbReference type="PANTHER" id="PTHR41710">
    <property type="entry name" value="GLYCOSYL TRANSFERASE, FAMILY 39"/>
    <property type="match status" value="1"/>
</dbReference>
<dbReference type="EMBL" id="CADCWG010000149">
    <property type="protein sequence ID" value="CAA9557620.1"/>
    <property type="molecule type" value="Genomic_DNA"/>
</dbReference>
<organism evidence="4">
    <name type="scientific">uncultured Thermomicrobiales bacterium</name>
    <dbReference type="NCBI Taxonomy" id="1645740"/>
    <lineage>
        <taxon>Bacteria</taxon>
        <taxon>Pseudomonadati</taxon>
        <taxon>Thermomicrobiota</taxon>
        <taxon>Thermomicrobia</taxon>
        <taxon>Thermomicrobiales</taxon>
        <taxon>environmental samples</taxon>
    </lineage>
</organism>
<feature type="transmembrane region" description="Helical" evidence="2">
    <location>
        <begin position="542"/>
        <end position="560"/>
    </location>
</feature>
<feature type="compositionally biased region" description="Low complexity" evidence="1">
    <location>
        <begin position="24"/>
        <end position="43"/>
    </location>
</feature>
<feature type="transmembrane region" description="Helical" evidence="2">
    <location>
        <begin position="516"/>
        <end position="536"/>
    </location>
</feature>
<feature type="transmembrane region" description="Helical" evidence="2">
    <location>
        <begin position="640"/>
        <end position="660"/>
    </location>
</feature>
<feature type="transmembrane region" description="Helical" evidence="2">
    <location>
        <begin position="274"/>
        <end position="292"/>
    </location>
</feature>
<feature type="region of interest" description="Disordered" evidence="1">
    <location>
        <begin position="1"/>
        <end position="61"/>
    </location>
</feature>
<name>A0A6J4UR99_9BACT</name>
<reference evidence="4" key="1">
    <citation type="submission" date="2020-02" db="EMBL/GenBank/DDBJ databases">
        <authorList>
            <person name="Meier V. D."/>
        </authorList>
    </citation>
    <scope>NUCLEOTIDE SEQUENCE</scope>
    <source>
        <strain evidence="4">AVDCRST_MAG49</strain>
    </source>
</reference>
<feature type="transmembrane region" description="Helical" evidence="2">
    <location>
        <begin position="209"/>
        <end position="226"/>
    </location>
</feature>
<keyword evidence="2" id="KW-1133">Transmembrane helix</keyword>
<feature type="transmembrane region" description="Helical" evidence="2">
    <location>
        <begin position="80"/>
        <end position="100"/>
    </location>
</feature>
<dbReference type="InterPro" id="IPR038731">
    <property type="entry name" value="RgtA/B/C-like"/>
</dbReference>
<feature type="transmembrane region" description="Helical" evidence="2">
    <location>
        <begin position="233"/>
        <end position="262"/>
    </location>
</feature>
<dbReference type="InterPro" id="IPR019962">
    <property type="entry name" value="CHP03663"/>
</dbReference>
<feature type="transmembrane region" description="Helical" evidence="2">
    <location>
        <begin position="449"/>
        <end position="476"/>
    </location>
</feature>
<feature type="transmembrane region" description="Helical" evidence="2">
    <location>
        <begin position="158"/>
        <end position="174"/>
    </location>
</feature>